<reference evidence="3 4" key="1">
    <citation type="submission" date="2019-08" db="EMBL/GenBank/DDBJ databases">
        <title>Genomes of Antarctic Bizionia species.</title>
        <authorList>
            <person name="Bowman J.P."/>
        </authorList>
    </citation>
    <scope>NUCLEOTIDE SEQUENCE [LARGE SCALE GENOMIC DNA]</scope>
    <source>
        <strain evidence="3 4">HFD</strain>
    </source>
</reference>
<dbReference type="AlphaFoldDB" id="A0A8H2LGL1"/>
<proteinExistence type="predicted"/>
<comment type="caution">
    <text evidence="3">The sequence shown here is derived from an EMBL/GenBank/DDBJ whole genome shotgun (WGS) entry which is preliminary data.</text>
</comment>
<feature type="signal peptide" evidence="2">
    <location>
        <begin position="1"/>
        <end position="20"/>
    </location>
</feature>
<evidence type="ECO:0000313" key="4">
    <source>
        <dbReference type="Proteomes" id="UP000323324"/>
    </source>
</evidence>
<dbReference type="EMBL" id="VSKM01000003">
    <property type="protein sequence ID" value="TYB77394.1"/>
    <property type="molecule type" value="Genomic_DNA"/>
</dbReference>
<keyword evidence="4" id="KW-1185">Reference proteome</keyword>
<gene>
    <name evidence="3" type="ORF">ES676_03620</name>
</gene>
<evidence type="ECO:0000313" key="3">
    <source>
        <dbReference type="EMBL" id="TYB77394.1"/>
    </source>
</evidence>
<feature type="transmembrane region" description="Helical" evidence="1">
    <location>
        <begin position="41"/>
        <end position="61"/>
    </location>
</feature>
<evidence type="ECO:0000256" key="2">
    <source>
        <dbReference type="SAM" id="SignalP"/>
    </source>
</evidence>
<keyword evidence="1" id="KW-0472">Membrane</keyword>
<protein>
    <submittedName>
        <fullName evidence="3">DUF2279 domain-containing protein</fullName>
    </submittedName>
</protein>
<dbReference type="Pfam" id="PF10043">
    <property type="entry name" value="DUF2279"/>
    <property type="match status" value="1"/>
</dbReference>
<organism evidence="3 4">
    <name type="scientific">Bizionia saleffrena</name>
    <dbReference type="NCBI Taxonomy" id="291189"/>
    <lineage>
        <taxon>Bacteria</taxon>
        <taxon>Pseudomonadati</taxon>
        <taxon>Bacteroidota</taxon>
        <taxon>Flavobacteriia</taxon>
        <taxon>Flavobacteriales</taxon>
        <taxon>Flavobacteriaceae</taxon>
        <taxon>Bizionia</taxon>
    </lineage>
</organism>
<sequence length="303" mass="34157">MKCCVVVCLCIILHSFSVGAQSAVQSFLTPSDSLHIPRRNAVVIAEASIGGLTLIGLNTLWYSDYKRSKFHTINDNQEWFQLDKLGHAFSGYQLGRLGAETLKWSGVREKNRLLYGGTLGFSFLTAVEILDSFSEEWGFSWGDFTANTAGAGLFIGQELLWDEQRIALKYSFHQTKYAALNPTKLGHGLTEEFLKDYNGQTYWLSLNLYSFFKESTLPEWLNLAVGYGADGMLAGTNNVQDLKGFHQKRYAQYYLSLDLDLTKIKTNSALLRTLFSVFNSVKVPLPTLEFTSENGLKCYPFFF</sequence>
<feature type="chain" id="PRO_5034197733" evidence="2">
    <location>
        <begin position="21"/>
        <end position="303"/>
    </location>
</feature>
<keyword evidence="1" id="KW-1133">Transmembrane helix</keyword>
<name>A0A8H2LGL1_9FLAO</name>
<evidence type="ECO:0000256" key="1">
    <source>
        <dbReference type="SAM" id="Phobius"/>
    </source>
</evidence>
<keyword evidence="2" id="KW-0732">Signal</keyword>
<dbReference type="Proteomes" id="UP000323324">
    <property type="component" value="Unassembled WGS sequence"/>
</dbReference>
<keyword evidence="1" id="KW-0812">Transmembrane</keyword>
<dbReference type="InterPro" id="IPR018736">
    <property type="entry name" value="DUF2279_periplasmic_lipo"/>
</dbReference>
<accession>A0A8H2LGL1</accession>